<comment type="caution">
    <text evidence="3">The sequence shown here is derived from an EMBL/GenBank/DDBJ whole genome shotgun (WGS) entry which is preliminary data.</text>
</comment>
<dbReference type="PANTHER" id="PTHR33776:SF3">
    <property type="entry name" value="PHD-TYPE DOMAIN-CONTAINING PROTEIN"/>
    <property type="match status" value="1"/>
</dbReference>
<feature type="region of interest" description="Disordered" evidence="1">
    <location>
        <begin position="210"/>
        <end position="238"/>
    </location>
</feature>
<accession>A0ABD2FWW4</accession>
<dbReference type="Pfam" id="PF14529">
    <property type="entry name" value="Exo_endo_phos_2"/>
    <property type="match status" value="1"/>
</dbReference>
<keyword evidence="4" id="KW-1185">Reference proteome</keyword>
<proteinExistence type="predicted"/>
<name>A0ABD2FWW4_PAGBO</name>
<feature type="compositionally biased region" description="Basic and acidic residues" evidence="1">
    <location>
        <begin position="212"/>
        <end position="224"/>
    </location>
</feature>
<reference evidence="3 4" key="2">
    <citation type="journal article" date="2024" name="G3 (Bethesda)">
        <title>The genome of the cryopelagic Antarctic bald notothen, Trematomus borchgrevinki.</title>
        <authorList>
            <person name="Rayamajhi N."/>
            <person name="Rivera-Colon A.G."/>
            <person name="Minhas B.F."/>
            <person name="Cheng C.C."/>
            <person name="Catchen J.M."/>
        </authorList>
    </citation>
    <scope>NUCLEOTIDE SEQUENCE [LARGE SCALE GENOMIC DNA]</scope>
    <source>
        <strain evidence="3">AGRC-2024</strain>
    </source>
</reference>
<protein>
    <recommendedName>
        <fullName evidence="2">Endonuclease/exonuclease/phosphatase domain-containing protein</fullName>
    </recommendedName>
</protein>
<dbReference type="SUPFAM" id="SSF56219">
    <property type="entry name" value="DNase I-like"/>
    <property type="match status" value="1"/>
</dbReference>
<reference evidence="3 4" key="1">
    <citation type="journal article" date="2022" name="G3 (Bethesda)">
        <title>Evaluating Illumina-, Nanopore-, and PacBio-based genome assembly strategies with the bald notothen, Trematomus borchgrevinki.</title>
        <authorList>
            <person name="Rayamajhi N."/>
            <person name="Cheng C.C."/>
            <person name="Catchen J.M."/>
        </authorList>
    </citation>
    <scope>NUCLEOTIDE SEQUENCE [LARGE SCALE GENOMIC DNA]</scope>
    <source>
        <strain evidence="3">AGRC-2024</strain>
    </source>
</reference>
<evidence type="ECO:0000313" key="3">
    <source>
        <dbReference type="EMBL" id="KAL3046067.1"/>
    </source>
</evidence>
<organism evidence="3 4">
    <name type="scientific">Pagothenia borchgrevinki</name>
    <name type="common">Bald rockcod</name>
    <name type="synonym">Trematomus borchgrevinki</name>
    <dbReference type="NCBI Taxonomy" id="8213"/>
    <lineage>
        <taxon>Eukaryota</taxon>
        <taxon>Metazoa</taxon>
        <taxon>Chordata</taxon>
        <taxon>Craniata</taxon>
        <taxon>Vertebrata</taxon>
        <taxon>Euteleostomi</taxon>
        <taxon>Actinopterygii</taxon>
        <taxon>Neopterygii</taxon>
        <taxon>Teleostei</taxon>
        <taxon>Neoteleostei</taxon>
        <taxon>Acanthomorphata</taxon>
        <taxon>Eupercaria</taxon>
        <taxon>Perciformes</taxon>
        <taxon>Notothenioidei</taxon>
        <taxon>Nototheniidae</taxon>
        <taxon>Pagothenia</taxon>
    </lineage>
</organism>
<dbReference type="Gene3D" id="3.60.10.10">
    <property type="entry name" value="Endonuclease/exonuclease/phosphatase"/>
    <property type="match status" value="1"/>
</dbReference>
<evidence type="ECO:0000256" key="1">
    <source>
        <dbReference type="SAM" id="MobiDB-lite"/>
    </source>
</evidence>
<gene>
    <name evidence="3" type="ORF">OYC64_004139</name>
</gene>
<dbReference type="InterPro" id="IPR036691">
    <property type="entry name" value="Endo/exonu/phosph_ase_sf"/>
</dbReference>
<evidence type="ECO:0000259" key="2">
    <source>
        <dbReference type="Pfam" id="PF14529"/>
    </source>
</evidence>
<sequence>MNNKTSITSELITGEQLDVLFSTETWLKLETADKVLRNATPEDFRFFLHVSSEVFGRRGTAIQFSKVLHGKQMQFDNMETFECVVTVLQHTEWEEPVLSINLYRPPEKTLTTIRNFLDEFQELLIQVSKNDKNIIVTGDFNIWVDCDEKTYVKEFKELLSENGFDMHPKEPTHCYGHTLDLVLNKNVEISDVEVHDNISDHNTVYFNWRPVPGDKRKKQDEDGKRFKKGNLSFSQSVK</sequence>
<dbReference type="AlphaFoldDB" id="A0ABD2FWW4"/>
<evidence type="ECO:0000313" key="4">
    <source>
        <dbReference type="Proteomes" id="UP001619887"/>
    </source>
</evidence>
<feature type="domain" description="Endonuclease/exonuclease/phosphatase" evidence="2">
    <location>
        <begin position="99"/>
        <end position="204"/>
    </location>
</feature>
<dbReference type="EMBL" id="JBIYXZ010002085">
    <property type="protein sequence ID" value="KAL3046067.1"/>
    <property type="molecule type" value="Genomic_DNA"/>
</dbReference>
<dbReference type="PANTHER" id="PTHR33776">
    <property type="entry name" value="ENDO/EXONUCLEASE/PHOSPHATASE DOMAIN-CONTAINING PROTEIN"/>
    <property type="match status" value="1"/>
</dbReference>
<dbReference type="InterPro" id="IPR005135">
    <property type="entry name" value="Endo/exonuclease/phosphatase"/>
</dbReference>
<dbReference type="Proteomes" id="UP001619887">
    <property type="component" value="Unassembled WGS sequence"/>
</dbReference>